<proteinExistence type="predicted"/>
<gene>
    <name evidence="1" type="ORF">STRIC_1392</name>
</gene>
<dbReference type="PANTHER" id="PTHR46566">
    <property type="entry name" value="1-PHOSPHOFRUCTOKINASE-RELATED"/>
    <property type="match status" value="1"/>
</dbReference>
<evidence type="ECO:0000313" key="2">
    <source>
        <dbReference type="Proteomes" id="UP000003330"/>
    </source>
</evidence>
<dbReference type="GO" id="GO:0005829">
    <property type="term" value="C:cytosol"/>
    <property type="evidence" value="ECO:0007669"/>
    <property type="project" value="TreeGrafter"/>
</dbReference>
<dbReference type="eggNOG" id="COG1105">
    <property type="taxonomic scope" value="Bacteria"/>
</dbReference>
<dbReference type="Proteomes" id="UP000003330">
    <property type="component" value="Unassembled WGS sequence"/>
</dbReference>
<protein>
    <recommendedName>
        <fullName evidence="3">1-phosphofructokinase</fullName>
    </recommendedName>
</protein>
<dbReference type="InterPro" id="IPR029056">
    <property type="entry name" value="Ribokinase-like"/>
</dbReference>
<dbReference type="GO" id="GO:0008443">
    <property type="term" value="F:phosphofructokinase activity"/>
    <property type="evidence" value="ECO:0007669"/>
    <property type="project" value="TreeGrafter"/>
</dbReference>
<sequence length="45" mass="4894">MIYTVTLNPSIDFIVRIDQLAIGSVNRMASDDKFAGGKGLMSAEF</sequence>
<comment type="caution">
    <text evidence="1">The sequence shown here is derived from an EMBL/GenBank/DDBJ whole genome shotgun (WGS) entry which is preliminary data.</text>
</comment>
<dbReference type="STRING" id="764299.STRIC_1392"/>
<dbReference type="Gene3D" id="3.40.1190.20">
    <property type="match status" value="1"/>
</dbReference>
<accession>G5K3M2</accession>
<organism evidence="1 2">
    <name type="scientific">Streptococcus ictaluri 707-05</name>
    <dbReference type="NCBI Taxonomy" id="764299"/>
    <lineage>
        <taxon>Bacteria</taxon>
        <taxon>Bacillati</taxon>
        <taxon>Bacillota</taxon>
        <taxon>Bacilli</taxon>
        <taxon>Lactobacillales</taxon>
        <taxon>Streptococcaceae</taxon>
        <taxon>Streptococcus</taxon>
    </lineage>
</organism>
<reference evidence="1 2" key="1">
    <citation type="journal article" date="2014" name="Int. J. Syst. Evol. Microbiol.">
        <title>Phylogenomics and the dynamic genome evolution of the genus Streptococcus.</title>
        <authorList>
            <consortium name="The Broad Institute Genome Sequencing Platform"/>
            <person name="Richards V.P."/>
            <person name="Palmer S.R."/>
            <person name="Pavinski Bitar P.D."/>
            <person name="Qin X."/>
            <person name="Weinstock G.M."/>
            <person name="Highlander S.K."/>
            <person name="Town C.D."/>
            <person name="Burne R.A."/>
            <person name="Stanhope M.J."/>
        </authorList>
    </citation>
    <scope>NUCLEOTIDE SEQUENCE [LARGE SCALE GENOMIC DNA]</scope>
    <source>
        <strain evidence="1 2">707-05</strain>
    </source>
</reference>
<name>G5K3M2_9STRE</name>
<dbReference type="AlphaFoldDB" id="G5K3M2"/>
<dbReference type="EMBL" id="AEUX02000006">
    <property type="protein sequence ID" value="EHI69701.1"/>
    <property type="molecule type" value="Genomic_DNA"/>
</dbReference>
<evidence type="ECO:0008006" key="3">
    <source>
        <dbReference type="Google" id="ProtNLM"/>
    </source>
</evidence>
<dbReference type="RefSeq" id="WP_008089193.1">
    <property type="nucleotide sequence ID" value="NZ_AEUX02000006.1"/>
</dbReference>
<dbReference type="PANTHER" id="PTHR46566:SF1">
    <property type="entry name" value="1-PHOSPHOFRUCTOKINASE"/>
    <property type="match status" value="1"/>
</dbReference>
<keyword evidence="2" id="KW-1185">Reference proteome</keyword>
<dbReference type="SUPFAM" id="SSF53613">
    <property type="entry name" value="Ribokinase-like"/>
    <property type="match status" value="1"/>
</dbReference>
<evidence type="ECO:0000313" key="1">
    <source>
        <dbReference type="EMBL" id="EHI69701.1"/>
    </source>
</evidence>